<dbReference type="BioCyc" id="LACI272621:G1G49-509-MONOMER"/>
<dbReference type="SUPFAM" id="SSF56349">
    <property type="entry name" value="DNA breaking-rejoining enzymes"/>
    <property type="match status" value="1"/>
</dbReference>
<keyword evidence="3" id="KW-0233">DNA recombination</keyword>
<feature type="domain" description="Tyr recombinase" evidence="4">
    <location>
        <begin position="175"/>
        <end position="396"/>
    </location>
</feature>
<dbReference type="PATRIC" id="fig|272621.13.peg.463"/>
<dbReference type="eggNOG" id="COG0582">
    <property type="taxonomic scope" value="Bacteria"/>
</dbReference>
<dbReference type="KEGG" id="lac:LBA0484"/>
<dbReference type="OrthoDB" id="2299463at2"/>
<evidence type="ECO:0000259" key="4">
    <source>
        <dbReference type="PROSITE" id="PS51898"/>
    </source>
</evidence>
<evidence type="ECO:0000313" key="5">
    <source>
        <dbReference type="EMBL" id="AAV42369.1"/>
    </source>
</evidence>
<evidence type="ECO:0000256" key="3">
    <source>
        <dbReference type="ARBA" id="ARBA00023172"/>
    </source>
</evidence>
<organism evidence="6">
    <name type="scientific">Lactobacillus acidophilus (strain ATCC 700396 / NCK56 / N2 / NCFM)</name>
    <dbReference type="NCBI Taxonomy" id="272621"/>
    <lineage>
        <taxon>Bacteria</taxon>
        <taxon>Bacillati</taxon>
        <taxon>Bacillota</taxon>
        <taxon>Bacilli</taxon>
        <taxon>Lactobacillales</taxon>
        <taxon>Lactobacillaceae</taxon>
        <taxon>Lactobacillus</taxon>
    </lineage>
</organism>
<dbReference type="PANTHER" id="PTHR30349">
    <property type="entry name" value="PHAGE INTEGRASE-RELATED"/>
    <property type="match status" value="1"/>
</dbReference>
<dbReference type="EMBL" id="CP000033">
    <property type="protein sequence ID" value="AAV42369.1"/>
    <property type="molecule type" value="Genomic_DNA"/>
</dbReference>
<dbReference type="GO" id="GO:0006310">
    <property type="term" value="P:DNA recombination"/>
    <property type="evidence" value="ECO:0007669"/>
    <property type="project" value="UniProtKB-KW"/>
</dbReference>
<dbReference type="Proteomes" id="UP000006381">
    <property type="component" value="Chromosome"/>
</dbReference>
<dbReference type="InterPro" id="IPR010998">
    <property type="entry name" value="Integrase_recombinase_N"/>
</dbReference>
<dbReference type="InterPro" id="IPR013762">
    <property type="entry name" value="Integrase-like_cat_sf"/>
</dbReference>
<comment type="similarity">
    <text evidence="1">Belongs to the 'phage' integrase family.</text>
</comment>
<dbReference type="InterPro" id="IPR002104">
    <property type="entry name" value="Integrase_catalytic"/>
</dbReference>
<dbReference type="STRING" id="272621.LBA0484"/>
<dbReference type="RefSeq" id="WP_003546183.1">
    <property type="nucleotide sequence ID" value="NC_006814.3"/>
</dbReference>
<dbReference type="HOGENOM" id="CLU_670477_0_0_9"/>
<proteinExistence type="inferred from homology"/>
<dbReference type="AlphaFoldDB" id="Q5FLQ5"/>
<accession>Q5FLQ5</accession>
<sequence length="400" mass="46846">MIKQLKTGRHKGEYSIRIQPRDKQTGKQISFPVKYATTKKEALKIERKMWADFEDGMNPEDGRKIFSKMFRQYVEERKKSISPVTYKAWNDSAKIFDKYFQNKEIQNITVNEISKFAHDYANDHNIRISPNCVLTTRLFHMKHFFNTLVGTSLKKNPVPERPLRFFFRKSNFSVTQSQYLFSDEDLDKIKQEIKQELKTSSVVNSTTKLAIWIEVETGMRPAEVQALKFSNLVKEEEYWTFKINDSWSDYVSGFNGALKARPHGYSRFVLPITDDLAQNVQAFKKQQSEFLKKHDLKNKENMILLNLRNYKKIAEGKPVTQKGMNYMLKEICKKLDIEPGDSKLSLYSFRHTICTKLANKPGISYPWAAERMGHTLTTFMKTYVGVDKDLDKEMIKTWLS</sequence>
<dbReference type="GO" id="GO:0003677">
    <property type="term" value="F:DNA binding"/>
    <property type="evidence" value="ECO:0007669"/>
    <property type="project" value="UniProtKB-KW"/>
</dbReference>
<dbReference type="PROSITE" id="PS51898">
    <property type="entry name" value="TYR_RECOMBINASE"/>
    <property type="match status" value="1"/>
</dbReference>
<dbReference type="Pfam" id="PF00589">
    <property type="entry name" value="Phage_integrase"/>
    <property type="match status" value="1"/>
</dbReference>
<dbReference type="Gene3D" id="1.10.150.130">
    <property type="match status" value="1"/>
</dbReference>
<evidence type="ECO:0000256" key="1">
    <source>
        <dbReference type="ARBA" id="ARBA00008857"/>
    </source>
</evidence>
<dbReference type="Gene3D" id="1.10.443.10">
    <property type="entry name" value="Intergrase catalytic core"/>
    <property type="match status" value="1"/>
</dbReference>
<dbReference type="PANTHER" id="PTHR30349:SF41">
    <property type="entry name" value="INTEGRASE_RECOMBINASE PROTEIN MJ0367-RELATED"/>
    <property type="match status" value="1"/>
</dbReference>
<evidence type="ECO:0000256" key="2">
    <source>
        <dbReference type="ARBA" id="ARBA00023125"/>
    </source>
</evidence>
<name>Q5FLQ5_LACAC</name>
<dbReference type="InterPro" id="IPR050090">
    <property type="entry name" value="Tyrosine_recombinase_XerCD"/>
</dbReference>
<evidence type="ECO:0000313" key="6">
    <source>
        <dbReference type="Proteomes" id="UP000006381"/>
    </source>
</evidence>
<keyword evidence="6" id="KW-1185">Reference proteome</keyword>
<dbReference type="GO" id="GO:0015074">
    <property type="term" value="P:DNA integration"/>
    <property type="evidence" value="ECO:0007669"/>
    <property type="project" value="InterPro"/>
</dbReference>
<gene>
    <name evidence="5" type="ordered locus">LBA0484</name>
</gene>
<protein>
    <submittedName>
        <fullName evidence="5">Integrase</fullName>
    </submittedName>
</protein>
<dbReference type="InterPro" id="IPR011010">
    <property type="entry name" value="DNA_brk_join_enz"/>
</dbReference>
<reference evidence="5 6" key="1">
    <citation type="journal article" date="2005" name="Proc. Natl. Acad. Sci. U.S.A.">
        <title>Complete genome sequence of the probiotic lactic acid bacterium Lactobacillus acidophilus NCFM.</title>
        <authorList>
            <person name="Altermann E."/>
            <person name="Russell W.M."/>
            <person name="Azcarate-Peril M.A."/>
            <person name="Barrangou R."/>
            <person name="Buck B.L."/>
            <person name="McAuliffe O."/>
            <person name="Souther N."/>
            <person name="Dobson A."/>
            <person name="Duong T."/>
            <person name="Callanan M."/>
            <person name="Lick S."/>
            <person name="Hamrick A."/>
            <person name="Cano R."/>
            <person name="Klaenhammer T.R."/>
        </authorList>
    </citation>
    <scope>NUCLEOTIDE SEQUENCE [LARGE SCALE GENOMIC DNA]</scope>
    <source>
        <strain evidence="6">ATCC 700396 / NCK56 / N2 / NCFM</strain>
    </source>
</reference>
<keyword evidence="2" id="KW-0238">DNA-binding</keyword>